<dbReference type="InterPro" id="IPR001525">
    <property type="entry name" value="C5_MeTfrase"/>
</dbReference>
<dbReference type="EC" id="2.1.1.37" evidence="1"/>
<keyword evidence="7" id="KW-1185">Reference proteome</keyword>
<evidence type="ECO:0000256" key="2">
    <source>
        <dbReference type="ARBA" id="ARBA00022603"/>
    </source>
</evidence>
<dbReference type="Proteomes" id="UP000007524">
    <property type="component" value="Segment"/>
</dbReference>
<accession>H6X401</accession>
<dbReference type="InterPro" id="IPR050390">
    <property type="entry name" value="C5-Methyltransferase"/>
</dbReference>
<dbReference type="REBASE" id="48268">
    <property type="entry name" value="M.EphK2ORF194P"/>
</dbReference>
<dbReference type="InterPro" id="IPR029063">
    <property type="entry name" value="SAM-dependent_MTases_sf"/>
</dbReference>
<dbReference type="GO" id="GO:0032259">
    <property type="term" value="P:methylation"/>
    <property type="evidence" value="ECO:0007669"/>
    <property type="project" value="UniProtKB-KW"/>
</dbReference>
<evidence type="ECO:0000256" key="3">
    <source>
        <dbReference type="ARBA" id="ARBA00022679"/>
    </source>
</evidence>
<dbReference type="KEGG" id="vg:14012782"/>
<reference evidence="6 7" key="1">
    <citation type="journal article" date="2012" name="J. Virol.">
        <title>Genome of Klebsiella sp.-Infecting Bacteriophage vB_KleM_RaK2.</title>
        <authorList>
            <person name="Simoliunas E."/>
            <person name="Kaliniene L."/>
            <person name="Truncaite L."/>
            <person name="Klausa V."/>
            <person name="Zajanckauskaite A."/>
            <person name="Meskys R."/>
        </authorList>
    </citation>
    <scope>NUCLEOTIDE SEQUENCE [LARGE SCALE GENOMIC DNA]</scope>
</reference>
<gene>
    <name evidence="6" type="ORF">RaK2_00194</name>
</gene>
<protein>
    <recommendedName>
        <fullName evidence="1">DNA (cytosine-5-)-methyltransferase</fullName>
        <ecNumber evidence="1">2.1.1.37</ecNumber>
    </recommendedName>
</protein>
<dbReference type="Gene3D" id="3.40.50.150">
    <property type="entry name" value="Vaccinia Virus protein VP39"/>
    <property type="match status" value="1"/>
</dbReference>
<proteinExistence type="inferred from homology"/>
<feature type="active site" evidence="5">
    <location>
        <position position="80"/>
    </location>
</feature>
<dbReference type="SUPFAM" id="SSF53335">
    <property type="entry name" value="S-adenosyl-L-methionine-dependent methyltransferases"/>
    <property type="match status" value="1"/>
</dbReference>
<evidence type="ECO:0000256" key="1">
    <source>
        <dbReference type="ARBA" id="ARBA00011975"/>
    </source>
</evidence>
<dbReference type="PROSITE" id="PS51679">
    <property type="entry name" value="SAM_MT_C5"/>
    <property type="match status" value="1"/>
</dbReference>
<comment type="similarity">
    <text evidence="5">Belongs to the class I-like SAM-binding methyltransferase superfamily. C5-methyltransferase family.</text>
</comment>
<evidence type="ECO:0000256" key="5">
    <source>
        <dbReference type="PROSITE-ProRule" id="PRU01016"/>
    </source>
</evidence>
<keyword evidence="2 5" id="KW-0489">Methyltransferase</keyword>
<dbReference type="Pfam" id="PF00145">
    <property type="entry name" value="DNA_methylase"/>
    <property type="match status" value="2"/>
</dbReference>
<dbReference type="GO" id="GO:0003886">
    <property type="term" value="F:DNA (cytosine-5-)-methyltransferase activity"/>
    <property type="evidence" value="ECO:0007669"/>
    <property type="project" value="UniProtKB-EC"/>
</dbReference>
<keyword evidence="3 5" id="KW-0808">Transferase</keyword>
<dbReference type="EMBL" id="JQ513383">
    <property type="protein sequence ID" value="AFA44467.1"/>
    <property type="molecule type" value="Genomic_DNA"/>
</dbReference>
<dbReference type="GeneID" id="14012782"/>
<dbReference type="RefSeq" id="YP_007007349.1">
    <property type="nucleotide sequence ID" value="NC_019526.1"/>
</dbReference>
<evidence type="ECO:0000313" key="7">
    <source>
        <dbReference type="Proteomes" id="UP000007524"/>
    </source>
</evidence>
<sequence>MFMKPITVLSLFNGMSVGYMALKNAGIPVQKYYSSEIDKFAIAESQANYPDIIQLGDITKWEDWDIDWGSIDLLIGGSPCTDVSFAGKQEGLVKPDENGDGGTRSGLFYIMIDIFNHIKSINPDLNFLFENVKMKKEHLEEFNNNIGVDPVLINSELYTAHYRQRYYWISSNKLILNPTYKAPVLQDIIVNAYTDRNKSYCIDANYWKKGNITQYLRKSRRQIVYLRDDHDLFSTEEKINTFKLNVDYRHLTVDEVCLLQGVPVGFFKVSSATQAYKMLGNGWTCPVIEHLLKEIFF</sequence>
<name>H6X401_9CAUD</name>
<evidence type="ECO:0000256" key="4">
    <source>
        <dbReference type="ARBA" id="ARBA00022691"/>
    </source>
</evidence>
<dbReference type="PANTHER" id="PTHR23068">
    <property type="entry name" value="DNA CYTOSINE-5- -METHYLTRANSFERASE 3-RELATED"/>
    <property type="match status" value="1"/>
</dbReference>
<organism evidence="6 7">
    <name type="scientific">Klebsiella phage vB_KleM_RaK2</name>
    <dbReference type="NCBI Taxonomy" id="1147094"/>
    <lineage>
        <taxon>Viruses</taxon>
        <taxon>Duplodnaviria</taxon>
        <taxon>Heunggongvirae</taxon>
        <taxon>Uroviricota</taxon>
        <taxon>Caudoviricetes</taxon>
        <taxon>Alcyoneusvirus</taxon>
        <taxon>Alcyoneusvirus RaK2</taxon>
    </lineage>
</organism>
<dbReference type="OrthoDB" id="8328at10239"/>
<evidence type="ECO:0000313" key="6">
    <source>
        <dbReference type="EMBL" id="AFA44467.1"/>
    </source>
</evidence>
<keyword evidence="4 5" id="KW-0949">S-adenosyl-L-methionine</keyword>
<dbReference type="PANTHER" id="PTHR23068:SF25">
    <property type="entry name" value="DNA (CYTOSINE-5)-METHYLTRANSFERASE DRM2"/>
    <property type="match status" value="1"/>
</dbReference>